<evidence type="ECO:0000313" key="2">
    <source>
        <dbReference type="WBParaSite" id="L893_g5745.t1"/>
    </source>
</evidence>
<dbReference type="AlphaFoldDB" id="A0A1I8AGN1"/>
<protein>
    <submittedName>
        <fullName evidence="2">Uncharacterized protein</fullName>
    </submittedName>
</protein>
<name>A0A1I8AGN1_9BILA</name>
<evidence type="ECO:0000313" key="1">
    <source>
        <dbReference type="Proteomes" id="UP000095287"/>
    </source>
</evidence>
<organism evidence="1 2">
    <name type="scientific">Steinernema glaseri</name>
    <dbReference type="NCBI Taxonomy" id="37863"/>
    <lineage>
        <taxon>Eukaryota</taxon>
        <taxon>Metazoa</taxon>
        <taxon>Ecdysozoa</taxon>
        <taxon>Nematoda</taxon>
        <taxon>Chromadorea</taxon>
        <taxon>Rhabditida</taxon>
        <taxon>Tylenchina</taxon>
        <taxon>Panagrolaimomorpha</taxon>
        <taxon>Strongyloidoidea</taxon>
        <taxon>Steinernematidae</taxon>
        <taxon>Steinernema</taxon>
    </lineage>
</organism>
<reference evidence="2" key="1">
    <citation type="submission" date="2016-11" db="UniProtKB">
        <authorList>
            <consortium name="WormBaseParasite"/>
        </authorList>
    </citation>
    <scope>IDENTIFICATION</scope>
</reference>
<dbReference type="WBParaSite" id="L893_g5745.t1">
    <property type="protein sequence ID" value="L893_g5745.t1"/>
    <property type="gene ID" value="L893_g5745"/>
</dbReference>
<proteinExistence type="predicted"/>
<accession>A0A1I8AGN1</accession>
<dbReference type="Proteomes" id="UP000095287">
    <property type="component" value="Unplaced"/>
</dbReference>
<sequence length="153" mass="17750">MQKIRMRSEKENFLLTKESVEPTEILFSGAHTLPVKNAISRRPRNDVIVVRRNDSMTNQHMFDLSAGTEKTRQIRFFINSNISAGIRGINMKPDHRRVPTISDIDIGTNGPYKGLWAFFLRRPKRYIHNYGKMPKYCASINRAKMPVTLVHSY</sequence>
<keyword evidence="1" id="KW-1185">Reference proteome</keyword>